<dbReference type="Proteomes" id="UP000823388">
    <property type="component" value="Chromosome 8N"/>
</dbReference>
<keyword evidence="2" id="KW-1185">Reference proteome</keyword>
<organism evidence="1 2">
    <name type="scientific">Panicum virgatum</name>
    <name type="common">Blackwell switchgrass</name>
    <dbReference type="NCBI Taxonomy" id="38727"/>
    <lineage>
        <taxon>Eukaryota</taxon>
        <taxon>Viridiplantae</taxon>
        <taxon>Streptophyta</taxon>
        <taxon>Embryophyta</taxon>
        <taxon>Tracheophyta</taxon>
        <taxon>Spermatophyta</taxon>
        <taxon>Magnoliopsida</taxon>
        <taxon>Liliopsida</taxon>
        <taxon>Poales</taxon>
        <taxon>Poaceae</taxon>
        <taxon>PACMAD clade</taxon>
        <taxon>Panicoideae</taxon>
        <taxon>Panicodae</taxon>
        <taxon>Paniceae</taxon>
        <taxon>Panicinae</taxon>
        <taxon>Panicum</taxon>
        <taxon>Panicum sect. Hiantes</taxon>
    </lineage>
</organism>
<proteinExistence type="predicted"/>
<gene>
    <name evidence="1" type="ORF">PVAP13_8NG214800</name>
</gene>
<sequence length="100" mass="11355">MTGLPLSKHDDEPWTIKMVIRTDDKSSVIDICLNPTFEGFHREILMLRLEFDSEHHEISYKTGNSKPLKHMAHLAWIGIKGLLGSSIPPRAGSYRPNKVC</sequence>
<reference evidence="1" key="1">
    <citation type="submission" date="2020-05" db="EMBL/GenBank/DDBJ databases">
        <title>WGS assembly of Panicum virgatum.</title>
        <authorList>
            <person name="Lovell J.T."/>
            <person name="Jenkins J."/>
            <person name="Shu S."/>
            <person name="Juenger T.E."/>
            <person name="Schmutz J."/>
        </authorList>
    </citation>
    <scope>NUCLEOTIDE SEQUENCE</scope>
    <source>
        <strain evidence="1">AP13</strain>
    </source>
</reference>
<comment type="caution">
    <text evidence="1">The sequence shown here is derived from an EMBL/GenBank/DDBJ whole genome shotgun (WGS) entry which is preliminary data.</text>
</comment>
<protein>
    <submittedName>
        <fullName evidence="1">Uncharacterized protein</fullName>
    </submittedName>
</protein>
<dbReference type="EMBL" id="CM029052">
    <property type="protein sequence ID" value="KAG2557968.1"/>
    <property type="molecule type" value="Genomic_DNA"/>
</dbReference>
<dbReference type="AlphaFoldDB" id="A0A8T0PAG3"/>
<evidence type="ECO:0000313" key="2">
    <source>
        <dbReference type="Proteomes" id="UP000823388"/>
    </source>
</evidence>
<accession>A0A8T0PAG3</accession>
<evidence type="ECO:0000313" key="1">
    <source>
        <dbReference type="EMBL" id="KAG2557968.1"/>
    </source>
</evidence>
<name>A0A8T0PAG3_PANVG</name>